<protein>
    <submittedName>
        <fullName evidence="3">DNA-directed RNA polymerase subunit beta</fullName>
    </submittedName>
</protein>
<evidence type="ECO:0000313" key="3">
    <source>
        <dbReference type="EMBL" id="RFU60731.1"/>
    </source>
</evidence>
<dbReference type="GO" id="GO:0000428">
    <property type="term" value="C:DNA-directed RNA polymerase complex"/>
    <property type="evidence" value="ECO:0007669"/>
    <property type="project" value="UniProtKB-KW"/>
</dbReference>
<name>A0A372L7P0_9BACI</name>
<feature type="region of interest" description="Disordered" evidence="1">
    <location>
        <begin position="1"/>
        <end position="23"/>
    </location>
</feature>
<proteinExistence type="predicted"/>
<dbReference type="AlphaFoldDB" id="A0A372L7P0"/>
<keyword evidence="2" id="KW-0812">Transmembrane</keyword>
<dbReference type="Pfam" id="PF11772">
    <property type="entry name" value="EpuA"/>
    <property type="match status" value="1"/>
</dbReference>
<keyword evidence="3" id="KW-0240">DNA-directed RNA polymerase</keyword>
<organism evidence="3 4">
    <name type="scientific">Peribacillus glennii</name>
    <dbReference type="NCBI Taxonomy" id="2303991"/>
    <lineage>
        <taxon>Bacteria</taxon>
        <taxon>Bacillati</taxon>
        <taxon>Bacillota</taxon>
        <taxon>Bacilli</taxon>
        <taxon>Bacillales</taxon>
        <taxon>Bacillaceae</taxon>
        <taxon>Peribacillus</taxon>
    </lineage>
</organism>
<keyword evidence="2" id="KW-0472">Membrane</keyword>
<dbReference type="InterPro" id="IPR024596">
    <property type="entry name" value="RNApol_su_b/EpuA"/>
</dbReference>
<evidence type="ECO:0000256" key="1">
    <source>
        <dbReference type="SAM" id="MobiDB-lite"/>
    </source>
</evidence>
<keyword evidence="4" id="KW-1185">Reference proteome</keyword>
<evidence type="ECO:0000256" key="2">
    <source>
        <dbReference type="SAM" id="Phobius"/>
    </source>
</evidence>
<sequence>MEEKQLTRQEYRQQEKKAEKAQNTKERIRIRLLPIWLRLVIVCVLITICVLSGAVVGYSVIGGGEVSDVFKTSTWTHIVDLVNKDL</sequence>
<dbReference type="OrthoDB" id="2300232at2"/>
<feature type="transmembrane region" description="Helical" evidence="2">
    <location>
        <begin position="35"/>
        <end position="61"/>
    </location>
</feature>
<dbReference type="RefSeq" id="WP_117324367.1">
    <property type="nucleotide sequence ID" value="NZ_QVTD01000022.1"/>
</dbReference>
<evidence type="ECO:0000313" key="4">
    <source>
        <dbReference type="Proteomes" id="UP000262939"/>
    </source>
</evidence>
<keyword evidence="3" id="KW-0804">Transcription</keyword>
<dbReference type="Proteomes" id="UP000262939">
    <property type="component" value="Unassembled WGS sequence"/>
</dbReference>
<accession>A0A372L7P0</accession>
<comment type="caution">
    <text evidence="3">The sequence shown here is derived from an EMBL/GenBank/DDBJ whole genome shotgun (WGS) entry which is preliminary data.</text>
</comment>
<keyword evidence="2" id="KW-1133">Transmembrane helix</keyword>
<gene>
    <name evidence="3" type="ORF">D0466_20470</name>
</gene>
<reference evidence="3 4" key="1">
    <citation type="submission" date="2018-08" db="EMBL/GenBank/DDBJ databases">
        <title>Bacillus chawlae sp. nov., Bacillus glennii sp. nov., and Bacillus saganii sp. nov. Isolated from the Vehicle Assembly Building at Kennedy Space Center where the Viking Spacecraft were Assembled.</title>
        <authorList>
            <person name="Seuylemezian A."/>
            <person name="Vaishampayan P."/>
        </authorList>
    </citation>
    <scope>NUCLEOTIDE SEQUENCE [LARGE SCALE GENOMIC DNA]</scope>
    <source>
        <strain evidence="3 4">V44-8</strain>
    </source>
</reference>
<dbReference type="EMBL" id="QVTD01000022">
    <property type="protein sequence ID" value="RFU60731.1"/>
    <property type="molecule type" value="Genomic_DNA"/>
</dbReference>